<organism evidence="1 2">
    <name type="scientific">Bacteroides pyogenes F0041</name>
    <dbReference type="NCBI Taxonomy" id="1321819"/>
    <lineage>
        <taxon>Bacteria</taxon>
        <taxon>Pseudomonadati</taxon>
        <taxon>Bacteroidota</taxon>
        <taxon>Bacteroidia</taxon>
        <taxon>Bacteroidales</taxon>
        <taxon>Bacteroidaceae</taxon>
        <taxon>Bacteroides</taxon>
    </lineage>
</organism>
<reference evidence="1 2" key="1">
    <citation type="submission" date="2013-08" db="EMBL/GenBank/DDBJ databases">
        <authorList>
            <person name="Weinstock G."/>
            <person name="Sodergren E."/>
            <person name="Wylie T."/>
            <person name="Fulton L."/>
            <person name="Fulton R."/>
            <person name="Fronick C."/>
            <person name="O'Laughlin M."/>
            <person name="Godfrey J."/>
            <person name="Miner T."/>
            <person name="Herter B."/>
            <person name="Appelbaum E."/>
            <person name="Cordes M."/>
            <person name="Lek S."/>
            <person name="Wollam A."/>
            <person name="Pepin K.H."/>
            <person name="Palsikar V.B."/>
            <person name="Mitreva M."/>
            <person name="Wilson R.K."/>
        </authorList>
    </citation>
    <scope>NUCLEOTIDE SEQUENCE [LARGE SCALE GENOMIC DNA]</scope>
    <source>
        <strain evidence="1 2">F0041</strain>
    </source>
</reference>
<dbReference type="Proteomes" id="UP000016496">
    <property type="component" value="Unassembled WGS sequence"/>
</dbReference>
<accession>U2DVJ5</accession>
<evidence type="ECO:0000313" key="1">
    <source>
        <dbReference type="EMBL" id="ERI85657.1"/>
    </source>
</evidence>
<protein>
    <submittedName>
        <fullName evidence="1">Uncharacterized protein</fullName>
    </submittedName>
</protein>
<proteinExistence type="predicted"/>
<gene>
    <name evidence="1" type="ORF">HMPREF1981_01527</name>
</gene>
<dbReference type="HOGENOM" id="CLU_985742_0_0_10"/>
<evidence type="ECO:0000313" key="2">
    <source>
        <dbReference type="Proteomes" id="UP000016496"/>
    </source>
</evidence>
<dbReference type="AlphaFoldDB" id="U2DVJ5"/>
<comment type="caution">
    <text evidence="1">The sequence shown here is derived from an EMBL/GenBank/DDBJ whole genome shotgun (WGS) entry which is preliminary data.</text>
</comment>
<dbReference type="EMBL" id="AWSV01000083">
    <property type="protein sequence ID" value="ERI85657.1"/>
    <property type="molecule type" value="Genomic_DNA"/>
</dbReference>
<name>U2DVJ5_9BACE</name>
<dbReference type="PATRIC" id="fig|1321819.3.peg.1406"/>
<sequence>MFYKTFDAFGTAEIHQDIERRELDAETRKRAFEHIQRSRTAFAKNQRNSPQVFGSYFFGKRQAVAGIDHSYQFVFQKPGVFQVGQARDSLHQSQIDVMFLQSSFNFTGVPVEQRKVHLGMLFDKVGKQRRQHILCNGGAGPELQLAYKLVVQQMHLIFQLFVIIQHFLAMLQQQFPRLRQRDFVSLAVEQPSLIAALQLLNVLGDGGLADEQLLRSLGKAEILRYASEYFQTKIGHGLLNFGNRVVKKQLFVGLILRFTLGAFSYRVTKKQMFAGVTLKHIL</sequence>